<dbReference type="GO" id="GO:0005789">
    <property type="term" value="C:endoplasmic reticulum membrane"/>
    <property type="evidence" value="ECO:0007669"/>
    <property type="project" value="UniProtKB-SubCell"/>
</dbReference>
<name>A0A1U7LQ49_NEOID</name>
<dbReference type="OrthoDB" id="10254570at2759"/>
<evidence type="ECO:0000256" key="1">
    <source>
        <dbReference type="ARBA" id="ARBA00001933"/>
    </source>
</evidence>
<organism evidence="18 19">
    <name type="scientific">Neolecta irregularis (strain DAH-3)</name>
    <dbReference type="NCBI Taxonomy" id="1198029"/>
    <lineage>
        <taxon>Eukaryota</taxon>
        <taxon>Fungi</taxon>
        <taxon>Dikarya</taxon>
        <taxon>Ascomycota</taxon>
        <taxon>Taphrinomycotina</taxon>
        <taxon>Neolectales</taxon>
        <taxon>Neolectaceae</taxon>
        <taxon>Neolecta</taxon>
    </lineage>
</organism>
<evidence type="ECO:0000256" key="2">
    <source>
        <dbReference type="ARBA" id="ARBA00004389"/>
    </source>
</evidence>
<keyword evidence="5" id="KW-0812">Transmembrane</keyword>
<keyword evidence="11" id="KW-0472">Membrane</keyword>
<evidence type="ECO:0000313" key="18">
    <source>
        <dbReference type="EMBL" id="OLL24796.1"/>
    </source>
</evidence>
<evidence type="ECO:0000256" key="16">
    <source>
        <dbReference type="PIRSR" id="PIRSR602129-50"/>
    </source>
</evidence>
<dbReference type="GO" id="GO:0042802">
    <property type="term" value="F:identical protein binding"/>
    <property type="evidence" value="ECO:0007669"/>
    <property type="project" value="EnsemblFungi"/>
</dbReference>
<dbReference type="GO" id="GO:0008117">
    <property type="term" value="F:sphinganine-1-phosphate aldolase activity"/>
    <property type="evidence" value="ECO:0007669"/>
    <property type="project" value="UniProtKB-EC"/>
</dbReference>
<dbReference type="EC" id="4.1.2.27" evidence="14"/>
<evidence type="ECO:0000256" key="17">
    <source>
        <dbReference type="RuleBase" id="RU000382"/>
    </source>
</evidence>
<protein>
    <recommendedName>
        <fullName evidence="14">sphinganine-1-phosphate aldolase</fullName>
        <ecNumber evidence="14">4.1.2.27</ecNumber>
    </recommendedName>
    <alternativeName>
        <fullName evidence="15">Sphingosine-1-phosphate aldolase</fullName>
    </alternativeName>
</protein>
<dbReference type="GO" id="GO:0032541">
    <property type="term" value="C:cortical endoplasmic reticulum"/>
    <property type="evidence" value="ECO:0007669"/>
    <property type="project" value="EnsemblFungi"/>
</dbReference>
<keyword evidence="9" id="KW-1133">Transmembrane helix</keyword>
<evidence type="ECO:0000256" key="5">
    <source>
        <dbReference type="ARBA" id="ARBA00022692"/>
    </source>
</evidence>
<evidence type="ECO:0000256" key="15">
    <source>
        <dbReference type="ARBA" id="ARBA00042568"/>
    </source>
</evidence>
<evidence type="ECO:0000256" key="3">
    <source>
        <dbReference type="ARBA" id="ARBA00004760"/>
    </source>
</evidence>
<feature type="modified residue" description="N6-(pyridoxal phosphate)lysine" evidence="16">
    <location>
        <position position="354"/>
    </location>
</feature>
<dbReference type="InterPro" id="IPR015421">
    <property type="entry name" value="PyrdxlP-dep_Trfase_major"/>
</dbReference>
<dbReference type="PANTHER" id="PTHR42735:SF6">
    <property type="entry name" value="SPHINGOSINE-1-PHOSPHATE LYASE 1"/>
    <property type="match status" value="1"/>
</dbReference>
<dbReference type="InterPro" id="IPR015424">
    <property type="entry name" value="PyrdxlP-dep_Trfase"/>
</dbReference>
<dbReference type="InterPro" id="IPR002129">
    <property type="entry name" value="PyrdxlP-dep_de-COase"/>
</dbReference>
<dbReference type="InterPro" id="IPR015422">
    <property type="entry name" value="PyrdxlP-dep_Trfase_small"/>
</dbReference>
<accession>A0A1U7LQ49</accession>
<dbReference type="PANTHER" id="PTHR42735">
    <property type="match status" value="1"/>
</dbReference>
<dbReference type="GO" id="GO:0097038">
    <property type="term" value="C:perinuclear endoplasmic reticulum"/>
    <property type="evidence" value="ECO:0007669"/>
    <property type="project" value="EnsemblFungi"/>
</dbReference>
<evidence type="ECO:0000256" key="11">
    <source>
        <dbReference type="ARBA" id="ARBA00023136"/>
    </source>
</evidence>
<keyword evidence="10" id="KW-0443">Lipid metabolism</keyword>
<dbReference type="Gene3D" id="3.40.640.10">
    <property type="entry name" value="Type I PLP-dependent aspartate aminotransferase-like (Major domain)"/>
    <property type="match status" value="1"/>
</dbReference>
<evidence type="ECO:0000256" key="14">
    <source>
        <dbReference type="ARBA" id="ARBA00038965"/>
    </source>
</evidence>
<proteinExistence type="inferred from homology"/>
<dbReference type="FunFam" id="3.40.640.10:FF:000020">
    <property type="entry name" value="sphingosine-1-phosphate lyase 1"/>
    <property type="match status" value="1"/>
</dbReference>
<keyword evidence="6" id="KW-0256">Endoplasmic reticulum</keyword>
<dbReference type="GO" id="GO:0019722">
    <property type="term" value="P:calcium-mediated signaling"/>
    <property type="evidence" value="ECO:0007669"/>
    <property type="project" value="EnsemblFungi"/>
</dbReference>
<comment type="subcellular location">
    <subcellularLocation>
        <location evidence="2">Endoplasmic reticulum membrane</location>
        <topology evidence="2">Single-pass membrane protein</topology>
    </subcellularLocation>
</comment>
<dbReference type="EMBL" id="LXFE01000616">
    <property type="protein sequence ID" value="OLL24796.1"/>
    <property type="molecule type" value="Genomic_DNA"/>
</dbReference>
<gene>
    <name evidence="18" type="ORF">NEOLI_003462</name>
</gene>
<dbReference type="OMA" id="FKDHQFT"/>
<dbReference type="Pfam" id="PF00282">
    <property type="entry name" value="Pyridoxal_deC"/>
    <property type="match status" value="1"/>
</dbReference>
<dbReference type="GO" id="GO:0009267">
    <property type="term" value="P:cellular response to starvation"/>
    <property type="evidence" value="ECO:0007669"/>
    <property type="project" value="EnsemblFungi"/>
</dbReference>
<evidence type="ECO:0000313" key="19">
    <source>
        <dbReference type="Proteomes" id="UP000186594"/>
    </source>
</evidence>
<comment type="pathway">
    <text evidence="4">Sphingolipid metabolism.</text>
</comment>
<comment type="similarity">
    <text evidence="13">Belongs to the group II decarboxylase family. Sphingosine-1-phosphate lyase subfamily.</text>
</comment>
<evidence type="ECO:0000256" key="12">
    <source>
        <dbReference type="ARBA" id="ARBA00023239"/>
    </source>
</evidence>
<evidence type="ECO:0000256" key="13">
    <source>
        <dbReference type="ARBA" id="ARBA00038302"/>
    </source>
</evidence>
<dbReference type="AlphaFoldDB" id="A0A1U7LQ49"/>
<dbReference type="STRING" id="1198029.A0A1U7LQ49"/>
<evidence type="ECO:0000256" key="6">
    <source>
        <dbReference type="ARBA" id="ARBA00022824"/>
    </source>
</evidence>
<sequence length="553" mass="60805">MIRKVLQQATWSEKISLIVGQFRNVIFLLFLLRWSAKGYRQVKGYGPLGSAQRLFSCLSRYCSTLIMKNVPGIKNRVDRDIKKTLNDMENKMIPQGVTRYLSLPKNGFTEEQITQELVKLLEMKALDWENGRVSGAVYHGGKEHSAIMLRACEMFSMSNPLHPDAFPGVRKMEAEVVAMVRTNCAKMLIKQVLAMYNAPPNAGGTTTSGGTESILMACKCFREKAYHDRGVTEPEMVVPVTIHAAFDKAAHYFKIKIHHVPIDPVTRKVDINAMSRLINKNTILIAGSAPNFPHGIIDNISALSKLALKKHVPLHVDACLGSFIMPFLEKAGFPSEPFDFGLDGVSSISCDTHKYGFAPKGNSVIMYRDKQLRRHQYFITTSWPGGVYASPSIAGSRPGALIAGCWASLMSQGESGYIASCRAIVGAAKKIESAIRDTIPDIDIVGQPLASVVAFMSETLNIYDVADIMLHSRGWALNALQSPPAVHIACTMLTVPVVDTFIADLKDVVEDLKIQGKPRQAGQQAMLYGVAGSVPHMVIEDLAIGYNDMLYKA</sequence>
<dbReference type="GO" id="GO:0030149">
    <property type="term" value="P:sphingolipid catabolic process"/>
    <property type="evidence" value="ECO:0007669"/>
    <property type="project" value="TreeGrafter"/>
</dbReference>
<keyword evidence="8" id="KW-0746">Sphingolipid metabolism</keyword>
<keyword evidence="7 16" id="KW-0663">Pyridoxal phosphate</keyword>
<comment type="caution">
    <text evidence="18">The sequence shown here is derived from an EMBL/GenBank/DDBJ whole genome shotgun (WGS) entry which is preliminary data.</text>
</comment>
<dbReference type="SUPFAM" id="SSF53383">
    <property type="entry name" value="PLP-dependent transferases"/>
    <property type="match status" value="1"/>
</dbReference>
<dbReference type="InterPro" id="IPR050477">
    <property type="entry name" value="GrpII_AminoAcid_Decarb"/>
</dbReference>
<dbReference type="GO" id="GO:0030170">
    <property type="term" value="F:pyridoxal phosphate binding"/>
    <property type="evidence" value="ECO:0007669"/>
    <property type="project" value="InterPro"/>
</dbReference>
<keyword evidence="12 17" id="KW-0456">Lyase</keyword>
<dbReference type="Gene3D" id="3.90.1150.10">
    <property type="entry name" value="Aspartate Aminotransferase, domain 1"/>
    <property type="match status" value="1"/>
</dbReference>
<keyword evidence="19" id="KW-1185">Reference proteome</keyword>
<reference evidence="18 19" key="1">
    <citation type="submission" date="2016-04" db="EMBL/GenBank/DDBJ databases">
        <title>Evolutionary innovation and constraint leading to complex multicellularity in the Ascomycota.</title>
        <authorList>
            <person name="Cisse O."/>
            <person name="Nguyen A."/>
            <person name="Hewitt D.A."/>
            <person name="Jedd G."/>
            <person name="Stajich J.E."/>
        </authorList>
    </citation>
    <scope>NUCLEOTIDE SEQUENCE [LARGE SCALE GENOMIC DNA]</scope>
    <source>
        <strain evidence="18 19">DAH-3</strain>
    </source>
</reference>
<evidence type="ECO:0000256" key="10">
    <source>
        <dbReference type="ARBA" id="ARBA00023098"/>
    </source>
</evidence>
<evidence type="ECO:0000256" key="8">
    <source>
        <dbReference type="ARBA" id="ARBA00022919"/>
    </source>
</evidence>
<evidence type="ECO:0000256" key="9">
    <source>
        <dbReference type="ARBA" id="ARBA00022989"/>
    </source>
</evidence>
<comment type="pathway">
    <text evidence="3">Lipid metabolism; sphingolipid metabolism.</text>
</comment>
<dbReference type="Gene3D" id="6.10.140.2150">
    <property type="match status" value="1"/>
</dbReference>
<comment type="cofactor">
    <cofactor evidence="1 16 17">
        <name>pyridoxal 5'-phosphate</name>
        <dbReference type="ChEBI" id="CHEBI:597326"/>
    </cofactor>
</comment>
<dbReference type="GO" id="GO:0019752">
    <property type="term" value="P:carboxylic acid metabolic process"/>
    <property type="evidence" value="ECO:0007669"/>
    <property type="project" value="InterPro"/>
</dbReference>
<dbReference type="Proteomes" id="UP000186594">
    <property type="component" value="Unassembled WGS sequence"/>
</dbReference>
<evidence type="ECO:0000256" key="7">
    <source>
        <dbReference type="ARBA" id="ARBA00022898"/>
    </source>
</evidence>
<evidence type="ECO:0000256" key="4">
    <source>
        <dbReference type="ARBA" id="ARBA00004991"/>
    </source>
</evidence>